<dbReference type="EMBL" id="CP025682">
    <property type="protein sequence ID" value="AUN95437.1"/>
    <property type="molecule type" value="Genomic_DNA"/>
</dbReference>
<dbReference type="Pfam" id="PF07505">
    <property type="entry name" value="DUF5131"/>
    <property type="match status" value="1"/>
</dbReference>
<dbReference type="RefSeq" id="WP_102247486.1">
    <property type="nucleotide sequence ID" value="NZ_CP025682.1"/>
</dbReference>
<organism evidence="1 2">
    <name type="scientific">Pseudazoarcus pumilus</name>
    <dbReference type="NCBI Taxonomy" id="2067960"/>
    <lineage>
        <taxon>Bacteria</taxon>
        <taxon>Pseudomonadati</taxon>
        <taxon>Pseudomonadota</taxon>
        <taxon>Betaproteobacteria</taxon>
        <taxon>Rhodocyclales</taxon>
        <taxon>Zoogloeaceae</taxon>
        <taxon>Pseudazoarcus</taxon>
    </lineage>
</organism>
<dbReference type="AlphaFoldDB" id="A0A2I6S874"/>
<dbReference type="Proteomes" id="UP000242205">
    <property type="component" value="Chromosome"/>
</dbReference>
<gene>
    <name evidence="1" type="ORF">C0099_11160</name>
</gene>
<accession>A0A2I6S874</accession>
<reference evidence="1 2" key="1">
    <citation type="submission" date="2018-01" db="EMBL/GenBank/DDBJ databases">
        <authorList>
            <person name="Fu G.-Y."/>
        </authorList>
    </citation>
    <scope>NUCLEOTIDE SEQUENCE [LARGE SCALE GENOMIC DNA]</scope>
    <source>
        <strain evidence="1 2">SY39</strain>
    </source>
</reference>
<dbReference type="InterPro" id="IPR011101">
    <property type="entry name" value="DUF5131"/>
</dbReference>
<name>A0A2I6S874_9RHOO</name>
<evidence type="ECO:0000313" key="1">
    <source>
        <dbReference type="EMBL" id="AUN95437.1"/>
    </source>
</evidence>
<dbReference type="OrthoDB" id="9787478at2"/>
<dbReference type="KEGG" id="atw:C0099_11160"/>
<evidence type="ECO:0000313" key="2">
    <source>
        <dbReference type="Proteomes" id="UP000242205"/>
    </source>
</evidence>
<protein>
    <recommendedName>
        <fullName evidence="3">Phage Gp37/Gp68 family protein</fullName>
    </recommendedName>
</protein>
<evidence type="ECO:0008006" key="3">
    <source>
        <dbReference type="Google" id="ProtNLM"/>
    </source>
</evidence>
<sequence length="359" mass="40514">MAEHSKIEWCDSTFNPWIGCTKVSPACDHCYAERLDSRGIFGGAHWGPGVPRKRTSPGNWRKPLAWNAQEFVECPACGWRGEWREADLRNGCCPRCNHLPERFKPARRRVFCASLGDWLDKVPVEWRRDLFNLIAATPNLDWLLLTKRIGNLSKMLHEIADMPRPGSHAGDLMAHHWRNGTPPANVWIGATICNQQEADRDIPKLLAVPAAVRFLSIEPMLGPVDLLNMTAADGRAYNALSAWMTPGKDPLERRIDWIIAGGESGPQARPSHPEWFRSLRDQCKAAGVPFLFKQWGEWIDYTVDDKPTIWVTEDGRTGAQDDVVKDGKHWWLQMSRVGKSAAGRLLDGETHNGFPEGNR</sequence>
<proteinExistence type="predicted"/>
<keyword evidence="2" id="KW-1185">Reference proteome</keyword>